<accession>A6W0P5</accession>
<dbReference type="eggNOG" id="ENOG502ZVR1">
    <property type="taxonomic scope" value="Bacteria"/>
</dbReference>
<evidence type="ECO:0000313" key="2">
    <source>
        <dbReference type="EMBL" id="ABR72274.1"/>
    </source>
</evidence>
<feature type="transmembrane region" description="Helical" evidence="1">
    <location>
        <begin position="80"/>
        <end position="107"/>
    </location>
</feature>
<reference evidence="2" key="1">
    <citation type="submission" date="2007-06" db="EMBL/GenBank/DDBJ databases">
        <title>Complete sequence of Marinomonas sp. MWYL1.</title>
        <authorList>
            <consortium name="US DOE Joint Genome Institute"/>
            <person name="Copeland A."/>
            <person name="Lucas S."/>
            <person name="Lapidus A."/>
            <person name="Barry K."/>
            <person name="Glavina del Rio T."/>
            <person name="Dalin E."/>
            <person name="Tice H."/>
            <person name="Pitluck S."/>
            <person name="Kiss H."/>
            <person name="Brettin T."/>
            <person name="Bruce D."/>
            <person name="Detter J.C."/>
            <person name="Han C."/>
            <person name="Schmutz J."/>
            <person name="Larimer F."/>
            <person name="Land M."/>
            <person name="Hauser L."/>
            <person name="Kyrpides N."/>
            <person name="Kim E."/>
            <person name="Johnston A.W.B."/>
            <person name="Todd J.D."/>
            <person name="Rogers R."/>
            <person name="Wexler M."/>
            <person name="Bond P.L."/>
            <person name="Li Y."/>
            <person name="Richardson P."/>
        </authorList>
    </citation>
    <scope>NUCLEOTIDE SEQUENCE [LARGE SCALE GENOMIC DNA]</scope>
    <source>
        <strain evidence="2">MWYL1</strain>
    </source>
</reference>
<dbReference type="EMBL" id="CP000749">
    <property type="protein sequence ID" value="ABR72274.1"/>
    <property type="molecule type" value="Genomic_DNA"/>
</dbReference>
<name>A6W0P5_MARMS</name>
<dbReference type="AlphaFoldDB" id="A6W0P5"/>
<protein>
    <submittedName>
        <fullName evidence="2">Uncharacterized protein</fullName>
    </submittedName>
</protein>
<proteinExistence type="predicted"/>
<feature type="transmembrane region" description="Helical" evidence="1">
    <location>
        <begin position="169"/>
        <end position="191"/>
    </location>
</feature>
<keyword evidence="1" id="KW-0812">Transmembrane</keyword>
<feature type="transmembrane region" description="Helical" evidence="1">
    <location>
        <begin position="49"/>
        <end position="68"/>
    </location>
</feature>
<evidence type="ECO:0000256" key="1">
    <source>
        <dbReference type="SAM" id="Phobius"/>
    </source>
</evidence>
<dbReference type="KEGG" id="mmw:Mmwyl1_3371"/>
<feature type="transmembrane region" description="Helical" evidence="1">
    <location>
        <begin position="113"/>
        <end position="133"/>
    </location>
</feature>
<dbReference type="HOGENOM" id="CLU_1018647_0_0_6"/>
<feature type="transmembrane region" description="Helical" evidence="1">
    <location>
        <begin position="140"/>
        <end position="163"/>
    </location>
</feature>
<gene>
    <name evidence="2" type="ordered locus">Mmwyl1_3371</name>
</gene>
<sequence length="273" mass="31389">MNTEKKIEERLVKPSDDVMNKELLPPICYLTKPFNRALCAFFEYIFSHFWRGLAVIVGIYIAAVCLVYMPIMDISKQYRFLVVMSPFMIPIVFFLVYMGIAVALLALFAKDPGSRLCCAAIVVATVLGPWVLISLSDTRLFLIFGDYFLAILTIGNLLLIIWLGSRYQAFFLAKAHFCLPVLALMMAFIWFESTQGFSYTKISKDHFTTQNYQRIVPISKNGARGTPYYVCDVLLNYNGFKYVFKDVYVPKNREAGIQYLELRQAIFQHFSLQ</sequence>
<organism evidence="2">
    <name type="scientific">Marinomonas sp. (strain MWYL1)</name>
    <dbReference type="NCBI Taxonomy" id="400668"/>
    <lineage>
        <taxon>Bacteria</taxon>
        <taxon>Pseudomonadati</taxon>
        <taxon>Pseudomonadota</taxon>
        <taxon>Gammaproteobacteria</taxon>
        <taxon>Oceanospirillales</taxon>
        <taxon>Oceanospirillaceae</taxon>
        <taxon>Marinomonas</taxon>
    </lineage>
</organism>
<keyword evidence="1" id="KW-0472">Membrane</keyword>
<dbReference type="OrthoDB" id="6119929at2"/>
<keyword evidence="1" id="KW-1133">Transmembrane helix</keyword>